<dbReference type="PANTHER" id="PTHR38456">
    <property type="entry name" value="CYCLIC DI-AMP RECEPTOR A"/>
    <property type="match status" value="1"/>
</dbReference>
<proteinExistence type="predicted"/>
<protein>
    <submittedName>
        <fullName evidence="1">Cyclic-di-AMP receptor</fullName>
    </submittedName>
</protein>
<evidence type="ECO:0000313" key="1">
    <source>
        <dbReference type="EMBL" id="MBC5786436.1"/>
    </source>
</evidence>
<dbReference type="EMBL" id="JACOQK010000001">
    <property type="protein sequence ID" value="MBC5786436.1"/>
    <property type="molecule type" value="Genomic_DNA"/>
</dbReference>
<keyword evidence="1" id="KW-0675">Receptor</keyword>
<dbReference type="SUPFAM" id="SSF54913">
    <property type="entry name" value="GlnB-like"/>
    <property type="match status" value="1"/>
</dbReference>
<keyword evidence="2" id="KW-1185">Reference proteome</keyword>
<organism evidence="1 2">
    <name type="scientific">Clostridium facile</name>
    <dbReference type="NCBI Taxonomy" id="2763035"/>
    <lineage>
        <taxon>Bacteria</taxon>
        <taxon>Bacillati</taxon>
        <taxon>Bacillota</taxon>
        <taxon>Clostridia</taxon>
        <taxon>Eubacteriales</taxon>
        <taxon>Clostridiaceae</taxon>
        <taxon>Clostridium</taxon>
    </lineage>
</organism>
<evidence type="ECO:0000313" key="2">
    <source>
        <dbReference type="Proteomes" id="UP000649151"/>
    </source>
</evidence>
<sequence>MKLIYAIISSDDSSIVSSALSKAGFFSTKLASTGGFLMSGNTTFICATEDEKVQEAIDIIKKHSKKRKQMVPSSAAYGAGMYAPFPVEVTIGGATIFVTNIEHFEKA</sequence>
<comment type="caution">
    <text evidence="1">The sequence shown here is derived from an EMBL/GenBank/DDBJ whole genome shotgun (WGS) entry which is preliminary data.</text>
</comment>
<reference evidence="1 2" key="1">
    <citation type="submission" date="2020-08" db="EMBL/GenBank/DDBJ databases">
        <title>Genome public.</title>
        <authorList>
            <person name="Liu C."/>
            <person name="Sun Q."/>
        </authorList>
    </citation>
    <scope>NUCLEOTIDE SEQUENCE [LARGE SCALE GENOMIC DNA]</scope>
    <source>
        <strain evidence="1 2">NSJ-27</strain>
    </source>
</reference>
<accession>A0ABR7IMR9</accession>
<dbReference type="Proteomes" id="UP000649151">
    <property type="component" value="Unassembled WGS sequence"/>
</dbReference>
<dbReference type="PANTHER" id="PTHR38456:SF1">
    <property type="entry name" value="CYCLIC DI-AMP RECEPTOR A"/>
    <property type="match status" value="1"/>
</dbReference>
<gene>
    <name evidence="1" type="ORF">H8Z77_00125</name>
</gene>
<dbReference type="InterPro" id="IPR010375">
    <property type="entry name" value="CdAMP_rec"/>
</dbReference>
<dbReference type="InterPro" id="IPR015867">
    <property type="entry name" value="N-reg_PII/ATP_PRibTrfase_C"/>
</dbReference>
<name>A0ABR7IMR9_9CLOT</name>
<dbReference type="InterPro" id="IPR011322">
    <property type="entry name" value="N-reg_PII-like_a/b"/>
</dbReference>
<dbReference type="Gene3D" id="3.30.70.120">
    <property type="match status" value="1"/>
</dbReference>
<dbReference type="Pfam" id="PF06153">
    <property type="entry name" value="CdAMP_rec"/>
    <property type="match status" value="1"/>
</dbReference>
<dbReference type="RefSeq" id="WP_069988071.1">
    <property type="nucleotide sequence ID" value="NZ_JACOQK010000001.1"/>
</dbReference>